<dbReference type="GO" id="GO:0030976">
    <property type="term" value="F:thiamine pyrophosphate binding"/>
    <property type="evidence" value="ECO:0007669"/>
    <property type="project" value="InterPro"/>
</dbReference>
<dbReference type="InterPro" id="IPR051479">
    <property type="entry name" value="PorB-like"/>
</dbReference>
<organism evidence="3 4">
    <name type="scientific">Treponema rectale</name>
    <dbReference type="NCBI Taxonomy" id="744512"/>
    <lineage>
        <taxon>Bacteria</taxon>
        <taxon>Pseudomonadati</taxon>
        <taxon>Spirochaetota</taxon>
        <taxon>Spirochaetia</taxon>
        <taxon>Spirochaetales</taxon>
        <taxon>Treponemataceae</taxon>
        <taxon>Treponema</taxon>
    </lineage>
</organism>
<gene>
    <name evidence="3" type="ORF">HNP77_002325</name>
</gene>
<dbReference type="GO" id="GO:0019164">
    <property type="term" value="F:pyruvate synthase activity"/>
    <property type="evidence" value="ECO:0007669"/>
    <property type="project" value="UniProtKB-EC"/>
</dbReference>
<proteinExistence type="predicted"/>
<keyword evidence="3" id="KW-0670">Pyruvate</keyword>
<dbReference type="Gene3D" id="3.40.50.970">
    <property type="match status" value="2"/>
</dbReference>
<dbReference type="EMBL" id="JACHFR010000004">
    <property type="protein sequence ID" value="MBB5219936.1"/>
    <property type="molecule type" value="Genomic_DNA"/>
</dbReference>
<dbReference type="InterPro" id="IPR011766">
    <property type="entry name" value="TPP_enzyme_TPP-bd"/>
</dbReference>
<dbReference type="Proteomes" id="UP000578697">
    <property type="component" value="Unassembled WGS sequence"/>
</dbReference>
<reference evidence="3 4" key="1">
    <citation type="submission" date="2020-08" db="EMBL/GenBank/DDBJ databases">
        <title>Genomic Encyclopedia of Type Strains, Phase IV (KMG-IV): sequencing the most valuable type-strain genomes for metagenomic binning, comparative biology and taxonomic classification.</title>
        <authorList>
            <person name="Goeker M."/>
        </authorList>
    </citation>
    <scope>NUCLEOTIDE SEQUENCE [LARGE SCALE GENOMIC DNA]</scope>
    <source>
        <strain evidence="3 4">DSM 103679</strain>
    </source>
</reference>
<evidence type="ECO:0000313" key="4">
    <source>
        <dbReference type="Proteomes" id="UP000578697"/>
    </source>
</evidence>
<dbReference type="EC" id="1.2.7.1" evidence="3"/>
<comment type="caution">
    <text evidence="3">The sequence shown here is derived from an EMBL/GenBank/DDBJ whole genome shotgun (WGS) entry which is preliminary data.</text>
</comment>
<protein>
    <submittedName>
        <fullName evidence="3">Pyruvate ferredoxin oxidoreductase beta subunit</fullName>
        <ecNumber evidence="3">1.2.7.1</ecNumber>
    </submittedName>
</protein>
<evidence type="ECO:0000256" key="1">
    <source>
        <dbReference type="ARBA" id="ARBA00023002"/>
    </source>
</evidence>
<name>A0A840SJ69_9SPIR</name>
<dbReference type="RefSeq" id="WP_221266589.1">
    <property type="nucleotide sequence ID" value="NZ_JACHFR010000004.1"/>
</dbReference>
<evidence type="ECO:0000259" key="2">
    <source>
        <dbReference type="Pfam" id="PF02775"/>
    </source>
</evidence>
<feature type="domain" description="Thiamine pyrophosphate enzyme TPP-binding" evidence="2">
    <location>
        <begin position="45"/>
        <end position="207"/>
    </location>
</feature>
<accession>A0A840SJ69</accession>
<dbReference type="PANTHER" id="PTHR42897:SF1">
    <property type="entry name" value="2-OXOACID OXIDOREDUCTASE (FERREDOXIN)"/>
    <property type="match status" value="1"/>
</dbReference>
<sequence length="297" mass="32261">MITAKNLNEEEFFYGHKACAGCGGSLAVRIALKVLGEKAVAVLPAGCMSAVGFNYPQLCFSNNAIISTFAGTASMMTGVLAGLRARGITDAQVVGFAGDGGTADIGIQALSGAIDRNDDVLYICYDNEAYMNTGIQKSSLTPFGARTTTTPAGNNIRGNIRPKKNVFEIIAAHDIPYAATATVGYLQDYINKVEKASKIRGTKFIHVIAPCPTGWGVKTDETVDVAKEIVDTGLWYLAEYENGEFTLNHKPESFSSVENYLKRQARFRHLTDDDIQAITAGRDSKWEHILKFWNVKK</sequence>
<evidence type="ECO:0000313" key="3">
    <source>
        <dbReference type="EMBL" id="MBB5219936.1"/>
    </source>
</evidence>
<dbReference type="SUPFAM" id="SSF52518">
    <property type="entry name" value="Thiamin diphosphate-binding fold (THDP-binding)"/>
    <property type="match status" value="1"/>
</dbReference>
<keyword evidence="1 3" id="KW-0560">Oxidoreductase</keyword>
<dbReference type="CDD" id="cd03376">
    <property type="entry name" value="TPP_PFOR_porB_like"/>
    <property type="match status" value="1"/>
</dbReference>
<dbReference type="PANTHER" id="PTHR42897">
    <property type="entry name" value="PYRUVATE SYNTHASE SUBUNIT PORB"/>
    <property type="match status" value="1"/>
</dbReference>
<keyword evidence="4" id="KW-1185">Reference proteome</keyword>
<dbReference type="Pfam" id="PF02775">
    <property type="entry name" value="TPP_enzyme_C"/>
    <property type="match status" value="1"/>
</dbReference>
<dbReference type="InterPro" id="IPR029061">
    <property type="entry name" value="THDP-binding"/>
</dbReference>
<dbReference type="AlphaFoldDB" id="A0A840SJ69"/>